<sequence>MYALQLCQNARESWIKNQLATATVMQILGDLENEKIALENNEIFKNDEATRAYIENFALKVFKLADDDDRAGNGSKKTVLMYKSAITFIEILNIFGEIPEDFNVKVKHAKWRMVEIAKAMKEGREPRPVELQSPSMSTPNDQTLNNTNEQTHITSPVGSQVSPTIPTSINVHQSIRTSDFDEPLPEDYYTFIETKIDDRITNEAQKLAKYAVSALMFDDIPTAIKNLEDAIKILKPYDTK</sequence>
<accession>A0A075APM4</accession>
<dbReference type="InterPro" id="IPR023175">
    <property type="entry name" value="Vta1/CALS_N_sf"/>
</dbReference>
<organism evidence="11 12">
    <name type="scientific">Rozella allomycis (strain CSF55)</name>
    <dbReference type="NCBI Taxonomy" id="988480"/>
    <lineage>
        <taxon>Eukaryota</taxon>
        <taxon>Fungi</taxon>
        <taxon>Fungi incertae sedis</taxon>
        <taxon>Cryptomycota</taxon>
        <taxon>Cryptomycota incertae sedis</taxon>
        <taxon>Rozella</taxon>
    </lineage>
</organism>
<dbReference type="Proteomes" id="UP000030755">
    <property type="component" value="Unassembled WGS sequence"/>
</dbReference>
<dbReference type="Pfam" id="PF04652">
    <property type="entry name" value="Vta1"/>
    <property type="match status" value="1"/>
</dbReference>
<keyword evidence="6" id="KW-0967">Endosome</keyword>
<comment type="subcellular location">
    <subcellularLocation>
        <location evidence="2">Cytoplasm</location>
    </subcellularLocation>
    <subcellularLocation>
        <location evidence="1">Endosome membrane</location>
        <topology evidence="1">Peripheral membrane protein</topology>
    </subcellularLocation>
</comment>
<feature type="domain" description="Vta1 C-terminal" evidence="10">
    <location>
        <begin position="201"/>
        <end position="234"/>
    </location>
</feature>
<evidence type="ECO:0000313" key="12">
    <source>
        <dbReference type="Proteomes" id="UP000030755"/>
    </source>
</evidence>
<dbReference type="GO" id="GO:0010008">
    <property type="term" value="C:endosome membrane"/>
    <property type="evidence" value="ECO:0007669"/>
    <property type="project" value="UniProtKB-SubCell"/>
</dbReference>
<dbReference type="InterPro" id="IPR041212">
    <property type="entry name" value="Vta1_C"/>
</dbReference>
<evidence type="ECO:0000256" key="4">
    <source>
        <dbReference type="ARBA" id="ARBA00022448"/>
    </source>
</evidence>
<comment type="similarity">
    <text evidence="3">Belongs to the VTA1 family.</text>
</comment>
<keyword evidence="12" id="KW-1185">Reference proteome</keyword>
<dbReference type="PANTHER" id="PTHR46009">
    <property type="entry name" value="VACUOLAR PROTEIN SORTING-ASSOCIATED PROTEIN VTA1 HOMOLOG"/>
    <property type="match status" value="1"/>
</dbReference>
<evidence type="ECO:0000256" key="5">
    <source>
        <dbReference type="ARBA" id="ARBA00022490"/>
    </source>
</evidence>
<keyword evidence="8" id="KW-0472">Membrane</keyword>
<evidence type="ECO:0000256" key="1">
    <source>
        <dbReference type="ARBA" id="ARBA00004481"/>
    </source>
</evidence>
<evidence type="ECO:0000259" key="10">
    <source>
        <dbReference type="Pfam" id="PF18097"/>
    </source>
</evidence>
<feature type="domain" description="Vta1/callose synthase N-terminal" evidence="9">
    <location>
        <begin position="1"/>
        <end position="122"/>
    </location>
</feature>
<dbReference type="OrthoDB" id="391137at2759"/>
<keyword evidence="7" id="KW-0653">Protein transport</keyword>
<dbReference type="Pfam" id="PF18097">
    <property type="entry name" value="Vta1_C"/>
    <property type="match status" value="1"/>
</dbReference>
<dbReference type="GO" id="GO:0015031">
    <property type="term" value="P:protein transport"/>
    <property type="evidence" value="ECO:0007669"/>
    <property type="project" value="UniProtKB-KW"/>
</dbReference>
<dbReference type="HOGENOM" id="CLU_1156950_0_0_1"/>
<evidence type="ECO:0000256" key="2">
    <source>
        <dbReference type="ARBA" id="ARBA00004496"/>
    </source>
</evidence>
<dbReference type="InterPro" id="IPR039431">
    <property type="entry name" value="Vta1/CALS_N"/>
</dbReference>
<dbReference type="PANTHER" id="PTHR46009:SF1">
    <property type="entry name" value="VACUOLAR PROTEIN SORTING-ASSOCIATED PROTEIN VTA1 HOMOLOG"/>
    <property type="match status" value="1"/>
</dbReference>
<reference evidence="11 12" key="1">
    <citation type="journal article" date="2013" name="Curr. Biol.">
        <title>Shared signatures of parasitism and phylogenomics unite Cryptomycota and microsporidia.</title>
        <authorList>
            <person name="James T.Y."/>
            <person name="Pelin A."/>
            <person name="Bonen L."/>
            <person name="Ahrendt S."/>
            <person name="Sain D."/>
            <person name="Corradi N."/>
            <person name="Stajich J.E."/>
        </authorList>
    </citation>
    <scope>NUCLEOTIDE SEQUENCE [LARGE SCALE GENOMIC DNA]</scope>
    <source>
        <strain evidence="11 12">CSF55</strain>
    </source>
</reference>
<name>A0A075APM4_ROZAC</name>
<protein>
    <submittedName>
        <fullName evidence="11">Vacuolar protein sorting-associate/Callose synthase domain-containing protein</fullName>
    </submittedName>
</protein>
<evidence type="ECO:0000256" key="8">
    <source>
        <dbReference type="ARBA" id="ARBA00023136"/>
    </source>
</evidence>
<dbReference type="GO" id="GO:0032511">
    <property type="term" value="P:late endosome to vacuole transport via multivesicular body sorting pathway"/>
    <property type="evidence" value="ECO:0007669"/>
    <property type="project" value="InterPro"/>
</dbReference>
<keyword evidence="4" id="KW-0813">Transport</keyword>
<dbReference type="Gene3D" id="1.25.40.270">
    <property type="entry name" value="Vacuolar protein sorting-associated protein vta1"/>
    <property type="match status" value="1"/>
</dbReference>
<dbReference type="STRING" id="988480.A0A075APM4"/>
<dbReference type="OMA" id="NECICND"/>
<dbReference type="AlphaFoldDB" id="A0A075APM4"/>
<dbReference type="EMBL" id="KE561185">
    <property type="protein sequence ID" value="EPZ32089.1"/>
    <property type="molecule type" value="Genomic_DNA"/>
</dbReference>
<proteinExistence type="inferred from homology"/>
<keyword evidence="5" id="KW-0963">Cytoplasm</keyword>
<evidence type="ECO:0000313" key="11">
    <source>
        <dbReference type="EMBL" id="EPZ32089.1"/>
    </source>
</evidence>
<evidence type="ECO:0000256" key="6">
    <source>
        <dbReference type="ARBA" id="ARBA00022753"/>
    </source>
</evidence>
<evidence type="ECO:0000259" key="9">
    <source>
        <dbReference type="Pfam" id="PF04652"/>
    </source>
</evidence>
<dbReference type="InterPro" id="IPR044538">
    <property type="entry name" value="Vta1-like"/>
</dbReference>
<gene>
    <name evidence="11" type="ORF">O9G_003936</name>
</gene>
<dbReference type="Gene3D" id="1.20.5.420">
    <property type="entry name" value="Immunoglobulin FC, subunit C"/>
    <property type="match status" value="1"/>
</dbReference>
<evidence type="ECO:0000256" key="3">
    <source>
        <dbReference type="ARBA" id="ARBA00007895"/>
    </source>
</evidence>
<evidence type="ECO:0000256" key="7">
    <source>
        <dbReference type="ARBA" id="ARBA00022927"/>
    </source>
</evidence>
<dbReference type="GO" id="GO:0005771">
    <property type="term" value="C:multivesicular body"/>
    <property type="evidence" value="ECO:0007669"/>
    <property type="project" value="TreeGrafter"/>
</dbReference>